<accession>A0A0K2TUJ0</accession>
<sequence>IICSKVIIVNPCWTQSRIEDRHPSKSFIISFSLPPLDTVICS</sequence>
<evidence type="ECO:0000313" key="1">
    <source>
        <dbReference type="EMBL" id="CDW29071.1"/>
    </source>
</evidence>
<feature type="non-terminal residue" evidence="1">
    <location>
        <position position="1"/>
    </location>
</feature>
<organism evidence="1">
    <name type="scientific">Lepeophtheirus salmonis</name>
    <name type="common">Salmon louse</name>
    <name type="synonym">Caligus salmonis</name>
    <dbReference type="NCBI Taxonomy" id="72036"/>
    <lineage>
        <taxon>Eukaryota</taxon>
        <taxon>Metazoa</taxon>
        <taxon>Ecdysozoa</taxon>
        <taxon>Arthropoda</taxon>
        <taxon>Crustacea</taxon>
        <taxon>Multicrustacea</taxon>
        <taxon>Hexanauplia</taxon>
        <taxon>Copepoda</taxon>
        <taxon>Siphonostomatoida</taxon>
        <taxon>Caligidae</taxon>
        <taxon>Lepeophtheirus</taxon>
    </lineage>
</organism>
<name>A0A0K2TUJ0_LEPSM</name>
<protein>
    <submittedName>
        <fullName evidence="1">Uncharacterized protein</fullName>
    </submittedName>
</protein>
<reference evidence="1" key="1">
    <citation type="submission" date="2014-05" db="EMBL/GenBank/DDBJ databases">
        <authorList>
            <person name="Chronopoulou M."/>
        </authorList>
    </citation>
    <scope>NUCLEOTIDE SEQUENCE</scope>
    <source>
        <tissue evidence="1">Whole organism</tissue>
    </source>
</reference>
<dbReference type="AlphaFoldDB" id="A0A0K2TUJ0"/>
<dbReference type="EMBL" id="HACA01011710">
    <property type="protein sequence ID" value="CDW29071.1"/>
    <property type="molecule type" value="Transcribed_RNA"/>
</dbReference>
<proteinExistence type="predicted"/>